<gene>
    <name evidence="3" type="ORF">B1991_09840</name>
</gene>
<keyword evidence="1" id="KW-1133">Transmembrane helix</keyword>
<evidence type="ECO:0000259" key="2">
    <source>
        <dbReference type="Pfam" id="PF13828"/>
    </source>
</evidence>
<dbReference type="Proteomes" id="UP000306317">
    <property type="component" value="Unassembled WGS sequence"/>
</dbReference>
<feature type="transmembrane region" description="Helical" evidence="1">
    <location>
        <begin position="63"/>
        <end position="96"/>
    </location>
</feature>
<sequence length="102" mass="10832">MNDPVSYRAAAPTSTLAVVSLVFGILAWCVLPFVGALVAIVCGHLARSEIRSSHPEHRPEGDGLAIAGLVLGYVQLLLSVLFVFVVIAVLFFGFALGGWHGW</sequence>
<dbReference type="OrthoDB" id="6183992at2"/>
<dbReference type="Pfam" id="PF13828">
    <property type="entry name" value="DUF4190"/>
    <property type="match status" value="1"/>
</dbReference>
<comment type="caution">
    <text evidence="3">The sequence shown here is derived from an EMBL/GenBank/DDBJ whole genome shotgun (WGS) entry which is preliminary data.</text>
</comment>
<organism evidence="3 4">
    <name type="scientific">Rhodanobacter lindaniclasticus</name>
    <dbReference type="NCBI Taxonomy" id="75310"/>
    <lineage>
        <taxon>Bacteria</taxon>
        <taxon>Pseudomonadati</taxon>
        <taxon>Pseudomonadota</taxon>
        <taxon>Gammaproteobacteria</taxon>
        <taxon>Lysobacterales</taxon>
        <taxon>Rhodanobacteraceae</taxon>
        <taxon>Rhodanobacter</taxon>
    </lineage>
</organism>
<dbReference type="AlphaFoldDB" id="A0A4S3KF59"/>
<feature type="transmembrane region" description="Helical" evidence="1">
    <location>
        <begin position="16"/>
        <end position="42"/>
    </location>
</feature>
<dbReference type="InterPro" id="IPR025241">
    <property type="entry name" value="DUF4190"/>
</dbReference>
<accession>A0A4S3KF59</accession>
<evidence type="ECO:0000313" key="3">
    <source>
        <dbReference type="EMBL" id="THD07215.1"/>
    </source>
</evidence>
<keyword evidence="1" id="KW-0812">Transmembrane</keyword>
<evidence type="ECO:0000256" key="1">
    <source>
        <dbReference type="SAM" id="Phobius"/>
    </source>
</evidence>
<keyword evidence="1" id="KW-0472">Membrane</keyword>
<reference evidence="3 4" key="1">
    <citation type="submission" date="2017-02" db="EMBL/GenBank/DDBJ databases">
        <title>Whole genome sequencing of Rhodanobacter lindaniclasticus DSM 17932.</title>
        <authorList>
            <person name="Kumar S."/>
            <person name="Patil P."/>
            <person name="Patil P.B."/>
        </authorList>
    </citation>
    <scope>NUCLEOTIDE SEQUENCE [LARGE SCALE GENOMIC DNA]</scope>
    <source>
        <strain evidence="3 4">DSM 17932</strain>
    </source>
</reference>
<evidence type="ECO:0000313" key="4">
    <source>
        <dbReference type="Proteomes" id="UP000306317"/>
    </source>
</evidence>
<keyword evidence="4" id="KW-1185">Reference proteome</keyword>
<name>A0A4S3KF59_9GAMM</name>
<dbReference type="RefSeq" id="WP_136258557.1">
    <property type="nucleotide sequence ID" value="NZ_MWIO01000027.1"/>
</dbReference>
<proteinExistence type="predicted"/>
<feature type="domain" description="DUF4190" evidence="2">
    <location>
        <begin position="16"/>
        <end position="82"/>
    </location>
</feature>
<dbReference type="EMBL" id="MWIO01000027">
    <property type="protein sequence ID" value="THD07215.1"/>
    <property type="molecule type" value="Genomic_DNA"/>
</dbReference>
<protein>
    <recommendedName>
        <fullName evidence="2">DUF4190 domain-containing protein</fullName>
    </recommendedName>
</protein>